<dbReference type="EMBL" id="JANGAC010000020">
    <property type="protein sequence ID" value="MCQ4925296.1"/>
    <property type="molecule type" value="Genomic_DNA"/>
</dbReference>
<proteinExistence type="predicted"/>
<dbReference type="Pfam" id="PF01965">
    <property type="entry name" value="DJ-1_PfpI"/>
    <property type="match status" value="1"/>
</dbReference>
<dbReference type="SUPFAM" id="SSF52317">
    <property type="entry name" value="Class I glutamine amidotransferase-like"/>
    <property type="match status" value="1"/>
</dbReference>
<dbReference type="InterPro" id="IPR002818">
    <property type="entry name" value="DJ-1/PfpI"/>
</dbReference>
<dbReference type="Proteomes" id="UP001524478">
    <property type="component" value="Unassembled WGS sequence"/>
</dbReference>
<comment type="caution">
    <text evidence="2">The sequence shown here is derived from an EMBL/GenBank/DDBJ whole genome shotgun (WGS) entry which is preliminary data.</text>
</comment>
<dbReference type="PANTHER" id="PTHR48094">
    <property type="entry name" value="PROTEIN/NUCLEIC ACID DEGLYCASE DJ-1-RELATED"/>
    <property type="match status" value="1"/>
</dbReference>
<keyword evidence="3" id="KW-1185">Reference proteome</keyword>
<accession>A0ABT1SFN0</accession>
<evidence type="ECO:0000313" key="2">
    <source>
        <dbReference type="EMBL" id="MCQ4925296.1"/>
    </source>
</evidence>
<name>A0ABT1SFN0_9FIRM</name>
<evidence type="ECO:0000313" key="3">
    <source>
        <dbReference type="Proteomes" id="UP001524478"/>
    </source>
</evidence>
<dbReference type="InterPro" id="IPR050325">
    <property type="entry name" value="Prot/Nucl_acid_deglycase"/>
</dbReference>
<gene>
    <name evidence="2" type="ORF">NE686_19485</name>
</gene>
<feature type="domain" description="DJ-1/PfpI" evidence="1">
    <location>
        <begin position="2"/>
        <end position="166"/>
    </location>
</feature>
<sequence>MKKTAVLIYPNFSMYEISSLTALFWFHGKEMIVFASSLSEIKTEDGFTLIADKLLSDFNREEFDCIILPGISDPFPVTEDEEVIRFLKRFIGDEDIVIGAISSSPMLLAKAGLLKDKKYTSGILEETFEEFKYLPKENVVRKPVVKDGNLITAIGFAFREFAVAVAQSVGVDCPDKIFQGVTREYTEEELTFYQSDMYKD</sequence>
<dbReference type="PANTHER" id="PTHR48094:SF12">
    <property type="entry name" value="PARKINSON DISEASE PROTEIN 7 HOMOLOG"/>
    <property type="match status" value="1"/>
</dbReference>
<protein>
    <submittedName>
        <fullName evidence="2">DJ-1/PfpI family protein</fullName>
    </submittedName>
</protein>
<dbReference type="RefSeq" id="WP_256312799.1">
    <property type="nucleotide sequence ID" value="NZ_JANGAC010000020.1"/>
</dbReference>
<organism evidence="2 3">
    <name type="scientific">Tissierella carlieri</name>
    <dbReference type="NCBI Taxonomy" id="689904"/>
    <lineage>
        <taxon>Bacteria</taxon>
        <taxon>Bacillati</taxon>
        <taxon>Bacillota</taxon>
        <taxon>Tissierellia</taxon>
        <taxon>Tissierellales</taxon>
        <taxon>Tissierellaceae</taxon>
        <taxon>Tissierella</taxon>
    </lineage>
</organism>
<dbReference type="Gene3D" id="3.40.50.880">
    <property type="match status" value="1"/>
</dbReference>
<dbReference type="InterPro" id="IPR029062">
    <property type="entry name" value="Class_I_gatase-like"/>
</dbReference>
<evidence type="ECO:0000259" key="1">
    <source>
        <dbReference type="Pfam" id="PF01965"/>
    </source>
</evidence>
<reference evidence="2 3" key="1">
    <citation type="submission" date="2022-06" db="EMBL/GenBank/DDBJ databases">
        <title>Isolation of gut microbiota from human fecal samples.</title>
        <authorList>
            <person name="Pamer E.G."/>
            <person name="Barat B."/>
            <person name="Waligurski E."/>
            <person name="Medina S."/>
            <person name="Paddock L."/>
            <person name="Mostad J."/>
        </authorList>
    </citation>
    <scope>NUCLEOTIDE SEQUENCE [LARGE SCALE GENOMIC DNA]</scope>
    <source>
        <strain evidence="2 3">DFI.7.95</strain>
    </source>
</reference>